<name>A0A101XTK5_9BACL</name>
<evidence type="ECO:0000256" key="1">
    <source>
        <dbReference type="HAMAP-Rule" id="MF_01448"/>
    </source>
</evidence>
<comment type="caution">
    <text evidence="2">The sequence shown here is derived from an EMBL/GenBank/DDBJ whole genome shotgun (WGS) entry which is preliminary data.</text>
</comment>
<dbReference type="Pfam" id="PF06949">
    <property type="entry name" value="DUF1292"/>
    <property type="match status" value="1"/>
</dbReference>
<reference evidence="2 3" key="1">
    <citation type="submission" date="2015-12" db="EMBL/GenBank/DDBJ databases">
        <title>Draft genome sequence of Acidibacillus ferrooxidans ITV001, isolated from a chalcopyrite acid mine drainage site in Brazil.</title>
        <authorList>
            <person name="Dall'Agnol H."/>
            <person name="Nancucheo I."/>
            <person name="Johnson B."/>
            <person name="Oliveira R."/>
            <person name="Leite L."/>
            <person name="Pylro V."/>
            <person name="Nunes G.L."/>
            <person name="Tzotzos G."/>
            <person name="Fernandes G.R."/>
            <person name="Dutra J."/>
            <person name="Orellana S.C."/>
            <person name="Oliveira G."/>
        </authorList>
    </citation>
    <scope>NUCLEOTIDE SEQUENCE [LARGE SCALE GENOMIC DNA]</scope>
    <source>
        <strain evidence="3">ITV01</strain>
    </source>
</reference>
<gene>
    <name evidence="2" type="ORF">ATW55_05690</name>
</gene>
<dbReference type="AlphaFoldDB" id="A0A101XTK5"/>
<sequence length="91" mass="10531">MMDLLLQGHVTLTDDEGRDEDYEVLRVLEMDGRHYVLLMSLLDPEEEPLILRVEGSVEDDDASLCGIEDDEEWERVAEAFDTLMVEWDDLS</sequence>
<protein>
    <recommendedName>
        <fullName evidence="1">UPF0473 protein ATW55_05690</fullName>
    </recommendedName>
</protein>
<dbReference type="HAMAP" id="MF_01448">
    <property type="entry name" value="UPF0473"/>
    <property type="match status" value="1"/>
</dbReference>
<dbReference type="EMBL" id="LPVJ01000001">
    <property type="protein sequence ID" value="KUO97362.1"/>
    <property type="molecule type" value="Genomic_DNA"/>
</dbReference>
<organism evidence="2 3">
    <name type="scientific">Ferroacidibacillus organovorans</name>
    <dbReference type="NCBI Taxonomy" id="1765683"/>
    <lineage>
        <taxon>Bacteria</taxon>
        <taxon>Bacillati</taxon>
        <taxon>Bacillota</taxon>
        <taxon>Bacilli</taxon>
        <taxon>Bacillales</taxon>
        <taxon>Alicyclobacillaceae</taxon>
        <taxon>Ferroacidibacillus</taxon>
    </lineage>
</organism>
<comment type="similarity">
    <text evidence="1">Belongs to the UPF0473 family.</text>
</comment>
<evidence type="ECO:0000313" key="2">
    <source>
        <dbReference type="EMBL" id="KUO97362.1"/>
    </source>
</evidence>
<dbReference type="OrthoDB" id="2086132at2"/>
<accession>A0A101XTK5</accession>
<evidence type="ECO:0000313" key="3">
    <source>
        <dbReference type="Proteomes" id="UP000053557"/>
    </source>
</evidence>
<dbReference type="Proteomes" id="UP000053557">
    <property type="component" value="Unassembled WGS sequence"/>
</dbReference>
<keyword evidence="3" id="KW-1185">Reference proteome</keyword>
<dbReference type="InterPro" id="IPR009711">
    <property type="entry name" value="UPF0473"/>
</dbReference>
<proteinExistence type="inferred from homology"/>